<proteinExistence type="predicted"/>
<accession>S9P7E8</accession>
<gene>
    <name evidence="1" type="ORF">D187_001867</name>
</gene>
<evidence type="ECO:0000313" key="1">
    <source>
        <dbReference type="EMBL" id="EPX60380.1"/>
    </source>
</evidence>
<reference evidence="1" key="1">
    <citation type="submission" date="2013-05" db="EMBL/GenBank/DDBJ databases">
        <title>Genome assembly of Cystobacter fuscus DSM 2262.</title>
        <authorList>
            <person name="Sharma G."/>
            <person name="Khatri I."/>
            <person name="Kaur C."/>
            <person name="Mayilraj S."/>
            <person name="Subramanian S."/>
        </authorList>
    </citation>
    <scope>NUCLEOTIDE SEQUENCE [LARGE SCALE GENOMIC DNA]</scope>
    <source>
        <strain evidence="1">DSM 2262</strain>
    </source>
</reference>
<name>S9P7E8_CYSF2</name>
<dbReference type="EMBL" id="ANAH02000013">
    <property type="protein sequence ID" value="EPX60380.1"/>
    <property type="molecule type" value="Genomic_DNA"/>
</dbReference>
<dbReference type="AlphaFoldDB" id="S9P7E8"/>
<comment type="caution">
    <text evidence="1">The sequence shown here is derived from an EMBL/GenBank/DDBJ whole genome shotgun (WGS) entry which is preliminary data.</text>
</comment>
<dbReference type="eggNOG" id="COG3063">
    <property type="taxonomic scope" value="Bacteria"/>
</dbReference>
<protein>
    <submittedName>
        <fullName evidence="1">Uncharacterized protein</fullName>
    </submittedName>
</protein>
<sequence length="423" mass="47013">MIGPMTPVRSFRHRSWLQACQLGPALLALTLGPWCLEAAAAPAPARVFAQTPSPSELLTRACAALEAGDLDGAAGHILTLRQTLPESPEPRLLESLLALRRTRPSLGWREAYLQAWNGIGRPDFRDSPLLPEKQQEPDLFTATSSLEKIWKQELSAEQRFLLALAMQPVDAEQARALIAYLPKLTTLELLNPIAEDIKSDRLPAPLRDQLRAALRTRLATLSAEHPESMQLRALLLLEGTSDKAPLTAREIQELEALSQLPDWRQSDFHSLYQSTLRQFEAIGVSPADNHAYTVSVLALAGTAPWLLQTRAEVSWDTLTPAERQRLGEAMWRVGSRLSDESSILERLVGLNLMKKAATALGDEERLRQATEWRAEGQAIYTAWQAADPHLWPLPSLRTEMFESAVRDEVALMRAFRAPEASTP</sequence>
<keyword evidence="2" id="KW-1185">Reference proteome</keyword>
<evidence type="ECO:0000313" key="2">
    <source>
        <dbReference type="Proteomes" id="UP000011682"/>
    </source>
</evidence>
<organism evidence="1 2">
    <name type="scientific">Cystobacter fuscus (strain ATCC 25194 / DSM 2262 / NBRC 100088 / M29)</name>
    <dbReference type="NCBI Taxonomy" id="1242864"/>
    <lineage>
        <taxon>Bacteria</taxon>
        <taxon>Pseudomonadati</taxon>
        <taxon>Myxococcota</taxon>
        <taxon>Myxococcia</taxon>
        <taxon>Myxococcales</taxon>
        <taxon>Cystobacterineae</taxon>
        <taxon>Archangiaceae</taxon>
        <taxon>Cystobacter</taxon>
    </lineage>
</organism>
<dbReference type="Proteomes" id="UP000011682">
    <property type="component" value="Unassembled WGS sequence"/>
</dbReference>